<sequence>MAETATAPATIEINDAMFCTHFKEVCTDCDFDGREENDAFFGFDPIDREGHRGPTSHREQGRRVPVQEAWGCGCVGVLVYSFYLLLPSFTSPRPSIPPVPSALRPSLPFHISHSCSLRMRSLTLPLSSSLQPMLRLEETAHARARRRKEGGEEVAHASARKLLCDSEDWGYETK</sequence>
<dbReference type="EMBL" id="JACAZI010000008">
    <property type="protein sequence ID" value="KAF7354141.1"/>
    <property type="molecule type" value="Genomic_DNA"/>
</dbReference>
<gene>
    <name evidence="1" type="ORF">MVEN_01101600</name>
</gene>
<dbReference type="AlphaFoldDB" id="A0A8H6Y953"/>
<dbReference type="OrthoDB" id="2533496at2759"/>
<proteinExistence type="predicted"/>
<evidence type="ECO:0000313" key="2">
    <source>
        <dbReference type="Proteomes" id="UP000620124"/>
    </source>
</evidence>
<evidence type="ECO:0000313" key="1">
    <source>
        <dbReference type="EMBL" id="KAF7354141.1"/>
    </source>
</evidence>
<accession>A0A8H6Y953</accession>
<keyword evidence="2" id="KW-1185">Reference proteome</keyword>
<dbReference type="Proteomes" id="UP000620124">
    <property type="component" value="Unassembled WGS sequence"/>
</dbReference>
<comment type="caution">
    <text evidence="1">The sequence shown here is derived from an EMBL/GenBank/DDBJ whole genome shotgun (WGS) entry which is preliminary data.</text>
</comment>
<name>A0A8H6Y953_9AGAR</name>
<reference evidence="1" key="1">
    <citation type="submission" date="2020-05" db="EMBL/GenBank/DDBJ databases">
        <title>Mycena genomes resolve the evolution of fungal bioluminescence.</title>
        <authorList>
            <person name="Tsai I.J."/>
        </authorList>
    </citation>
    <scope>NUCLEOTIDE SEQUENCE</scope>
    <source>
        <strain evidence="1">CCC161011</strain>
    </source>
</reference>
<protein>
    <submittedName>
        <fullName evidence="1">Uncharacterized protein</fullName>
    </submittedName>
</protein>
<organism evidence="1 2">
    <name type="scientific">Mycena venus</name>
    <dbReference type="NCBI Taxonomy" id="2733690"/>
    <lineage>
        <taxon>Eukaryota</taxon>
        <taxon>Fungi</taxon>
        <taxon>Dikarya</taxon>
        <taxon>Basidiomycota</taxon>
        <taxon>Agaricomycotina</taxon>
        <taxon>Agaricomycetes</taxon>
        <taxon>Agaricomycetidae</taxon>
        <taxon>Agaricales</taxon>
        <taxon>Marasmiineae</taxon>
        <taxon>Mycenaceae</taxon>
        <taxon>Mycena</taxon>
    </lineage>
</organism>